<dbReference type="EMBL" id="CAJNOQ010022128">
    <property type="protein sequence ID" value="CAF1496707.1"/>
    <property type="molecule type" value="Genomic_DNA"/>
</dbReference>
<comment type="caution">
    <text evidence="3">The sequence shown here is derived from an EMBL/GenBank/DDBJ whole genome shotgun (WGS) entry which is preliminary data.</text>
</comment>
<sequence>MGYEASDDSYVADYLAYCPPYFSSGLPYPYYPPPFPHPYYGANNTYDQRTRLPSPYRQYTRHRSPYRPLPKKERQPYRSPSPRSPYYRQRSNSSQISRMSLTISFMEQRTAREHTRQPPRNNQNTSTASSNRETSKQRQPPTPRQASSTDTDMKLYVSVLSDSMAGRTTICEQPGGKSLSDFVRSRHGGQILRNIPELLIIAGTNDIAIRTIKEVIDGLRALVALIHQLYPGIQRIIVHEIMYRTKTSQKLSTVNEMIDAINTYNGYLTQLAIEERFETTKTVLNENGLFDDLHPNDRTGMQKLISTIRRMLNPTRTQTCTLAALPVGSSKATDKNNAVMTTNKQTTMATIYTRKSPSPQRSPSINIQPATASTMHSNTTKTTVEEDDDMNDKQDDGQRQNIDRHFYQQLIEQIKNS</sequence>
<feature type="region of interest" description="Disordered" evidence="1">
    <location>
        <begin position="354"/>
        <end position="403"/>
    </location>
</feature>
<dbReference type="EMBL" id="CAJOBC010087633">
    <property type="protein sequence ID" value="CAF4359112.1"/>
    <property type="molecule type" value="Genomic_DNA"/>
</dbReference>
<dbReference type="Proteomes" id="UP000681722">
    <property type="component" value="Unassembled WGS sequence"/>
</dbReference>
<dbReference type="EMBL" id="CAJNOK010000337">
    <property type="protein sequence ID" value="CAF0746245.1"/>
    <property type="molecule type" value="Genomic_DNA"/>
</dbReference>
<feature type="compositionally biased region" description="Polar residues" evidence="1">
    <location>
        <begin position="354"/>
        <end position="382"/>
    </location>
</feature>
<dbReference type="Gene3D" id="3.40.50.1110">
    <property type="entry name" value="SGNH hydrolase"/>
    <property type="match status" value="1"/>
</dbReference>
<reference evidence="3" key="1">
    <citation type="submission" date="2021-02" db="EMBL/GenBank/DDBJ databases">
        <authorList>
            <person name="Nowell W R."/>
        </authorList>
    </citation>
    <scope>NUCLEOTIDE SEQUENCE</scope>
</reference>
<evidence type="ECO:0000313" key="5">
    <source>
        <dbReference type="EMBL" id="CAF4359112.1"/>
    </source>
</evidence>
<proteinExistence type="predicted"/>
<keyword evidence="6" id="KW-1185">Reference proteome</keyword>
<dbReference type="InterPro" id="IPR036514">
    <property type="entry name" value="SGNH_hydro_sf"/>
</dbReference>
<protein>
    <submittedName>
        <fullName evidence="3">Uncharacterized protein</fullName>
    </submittedName>
</protein>
<dbReference type="EMBL" id="CAJOBA010000337">
    <property type="protein sequence ID" value="CAF3524238.1"/>
    <property type="molecule type" value="Genomic_DNA"/>
</dbReference>
<dbReference type="SUPFAM" id="SSF52266">
    <property type="entry name" value="SGNH hydrolase"/>
    <property type="match status" value="1"/>
</dbReference>
<dbReference type="AlphaFoldDB" id="A0A815SQM8"/>
<dbReference type="Proteomes" id="UP000677228">
    <property type="component" value="Unassembled WGS sequence"/>
</dbReference>
<evidence type="ECO:0000313" key="3">
    <source>
        <dbReference type="EMBL" id="CAF1496707.1"/>
    </source>
</evidence>
<feature type="region of interest" description="Disordered" evidence="1">
    <location>
        <begin position="46"/>
        <end position="153"/>
    </location>
</feature>
<feature type="compositionally biased region" description="Basic and acidic residues" evidence="1">
    <location>
        <begin position="391"/>
        <end position="403"/>
    </location>
</feature>
<evidence type="ECO:0000313" key="2">
    <source>
        <dbReference type="EMBL" id="CAF0746245.1"/>
    </source>
</evidence>
<gene>
    <name evidence="3" type="ORF">GPM918_LOCUS36501</name>
    <name evidence="2" type="ORF">OVA965_LOCUS1738</name>
    <name evidence="5" type="ORF">SRO942_LOCUS37241</name>
    <name evidence="4" type="ORF">TMI583_LOCUS1738</name>
</gene>
<evidence type="ECO:0000256" key="1">
    <source>
        <dbReference type="SAM" id="MobiDB-lite"/>
    </source>
</evidence>
<feature type="compositionally biased region" description="Polar residues" evidence="1">
    <location>
        <begin position="96"/>
        <end position="107"/>
    </location>
</feature>
<feature type="compositionally biased region" description="Low complexity" evidence="1">
    <location>
        <begin position="77"/>
        <end position="95"/>
    </location>
</feature>
<feature type="compositionally biased region" description="Polar residues" evidence="1">
    <location>
        <begin position="118"/>
        <end position="132"/>
    </location>
</feature>
<dbReference type="Proteomes" id="UP000663829">
    <property type="component" value="Unassembled WGS sequence"/>
</dbReference>
<evidence type="ECO:0000313" key="4">
    <source>
        <dbReference type="EMBL" id="CAF3524238.1"/>
    </source>
</evidence>
<organism evidence="3 6">
    <name type="scientific">Didymodactylos carnosus</name>
    <dbReference type="NCBI Taxonomy" id="1234261"/>
    <lineage>
        <taxon>Eukaryota</taxon>
        <taxon>Metazoa</taxon>
        <taxon>Spiralia</taxon>
        <taxon>Gnathifera</taxon>
        <taxon>Rotifera</taxon>
        <taxon>Eurotatoria</taxon>
        <taxon>Bdelloidea</taxon>
        <taxon>Philodinida</taxon>
        <taxon>Philodinidae</taxon>
        <taxon>Didymodactylos</taxon>
    </lineage>
</organism>
<accession>A0A815SQM8</accession>
<evidence type="ECO:0000313" key="6">
    <source>
        <dbReference type="Proteomes" id="UP000663829"/>
    </source>
</evidence>
<name>A0A815SQM8_9BILA</name>
<dbReference type="Proteomes" id="UP000682733">
    <property type="component" value="Unassembled WGS sequence"/>
</dbReference>